<dbReference type="AlphaFoldDB" id="A0A401HPC1"/>
<evidence type="ECO:0000313" key="2">
    <source>
        <dbReference type="Proteomes" id="UP000290527"/>
    </source>
</evidence>
<evidence type="ECO:0000313" key="1">
    <source>
        <dbReference type="EMBL" id="GBF36106.1"/>
    </source>
</evidence>
<dbReference type="OrthoDB" id="64089at2157"/>
<gene>
    <name evidence="1" type="ORF">MHHB_P0331</name>
</gene>
<dbReference type="RefSeq" id="WP_131006895.1">
    <property type="nucleotide sequence ID" value="NZ_BFAX01000002.1"/>
</dbReference>
<comment type="caution">
    <text evidence="1">The sequence shown here is derived from an EMBL/GenBank/DDBJ whole genome shotgun (WGS) entry which is preliminary data.</text>
</comment>
<protein>
    <submittedName>
        <fullName evidence="1">Uncharacterized protein</fullName>
    </submittedName>
</protein>
<reference evidence="1 2" key="1">
    <citation type="journal article" date="2019" name="Int. J. Syst. Evol. Microbiol.">
        <title>Methanofervidicoccus abyssi gen. nov., sp. nov., a hydrogenotrophic methanogen, isolated from a hydrothermal vent chimney in the Mid-Cayman Spreading Center, the Caribbean Sea.</title>
        <authorList>
            <person name="Sakai S."/>
            <person name="Takaki Y."/>
            <person name="Miyazaki M."/>
            <person name="Ogawara M."/>
            <person name="Yanagawa K."/>
            <person name="Miyazaki J."/>
            <person name="Takai K."/>
        </authorList>
    </citation>
    <scope>NUCLEOTIDE SEQUENCE [LARGE SCALE GENOMIC DNA]</scope>
    <source>
        <strain evidence="1 2">HHB</strain>
    </source>
</reference>
<organism evidence="1 2">
    <name type="scientific">Methanofervidicoccus abyssi</name>
    <dbReference type="NCBI Taxonomy" id="2082189"/>
    <lineage>
        <taxon>Archaea</taxon>
        <taxon>Methanobacteriati</taxon>
        <taxon>Methanobacteriota</taxon>
        <taxon>Methanomada group</taxon>
        <taxon>Methanococci</taxon>
        <taxon>Methanococcales</taxon>
        <taxon>Methanofervidicoccus</taxon>
    </lineage>
</organism>
<accession>A0A401HPC1</accession>
<dbReference type="Proteomes" id="UP000290527">
    <property type="component" value="Unassembled WGS sequence"/>
</dbReference>
<name>A0A401HPC1_9EURY</name>
<keyword evidence="2" id="KW-1185">Reference proteome</keyword>
<proteinExistence type="predicted"/>
<dbReference type="EMBL" id="BFAX01000002">
    <property type="protein sequence ID" value="GBF36106.1"/>
    <property type="molecule type" value="Genomic_DNA"/>
</dbReference>
<sequence length="136" mass="15904">MEKDNIVEIPIPPGIPQSIIFRVVETCGVDYRIKRDPVLNMEYPVLSGYPEQIEDAKRYLKLFTEVKLVLRDIALLGRRYKTVAKIYTEDEELRHILSIVSQDIANRNWIELCEEKPISGECETLEICEKKVYIYV</sequence>